<dbReference type="Proteomes" id="UP000070463">
    <property type="component" value="Unassembled WGS sequence"/>
</dbReference>
<keyword evidence="2" id="KW-0328">Glycosyltransferase</keyword>
<keyword evidence="9" id="KW-1185">Reference proteome</keyword>
<feature type="domain" description="Glycosyltransferase 2-like" evidence="7">
    <location>
        <begin position="50"/>
        <end position="219"/>
    </location>
</feature>
<feature type="transmembrane region" description="Helical" evidence="6">
    <location>
        <begin position="6"/>
        <end position="26"/>
    </location>
</feature>
<dbReference type="Gene3D" id="3.90.550.10">
    <property type="entry name" value="Spore Coat Polysaccharide Biosynthesis Protein SpsA, Chain A"/>
    <property type="match status" value="1"/>
</dbReference>
<sequence length="396" mass="44878">MILVRIAALLLFVGITWSIFMGIYLLKGKKRIYNEKNFEKIQSQDFPKVSLLIPAKNEQEALERLVKKLVRLDYPDYEIILIEGESSDNTPQICKKYERKYPNLIKLIEEQKNKGKPAALNLGLKKATGEIIGVLDADSYIKEKNFLKQIISKFRDEKIAAVQGKISLISPENSLASRLSNFSRYLPLPYLVKGKERIGGFVPLFGTHQYIRKSVIEKIGGWNEEALTEDIDLSLELHKRDLKIEYSLAEVLEEPPASFKSFLKQNVRHARGMIQSLFTHITDLDFSKIKGWDAILTLSSPLLISLGLIGFLTILFVLPFLLRNDIVLTLVALITCATALGIINSKYSNESKTSHAPWLLLLWLVQSGIGIFAFAAEIFGMSRDWNRTEKKTTTST</sequence>
<keyword evidence="4" id="KW-0460">Magnesium</keyword>
<feature type="transmembrane region" description="Helical" evidence="6">
    <location>
        <begin position="294"/>
        <end position="320"/>
    </location>
</feature>
<dbReference type="InterPro" id="IPR001173">
    <property type="entry name" value="Glyco_trans_2-like"/>
</dbReference>
<evidence type="ECO:0000256" key="3">
    <source>
        <dbReference type="ARBA" id="ARBA00022679"/>
    </source>
</evidence>
<dbReference type="GO" id="GO:0016020">
    <property type="term" value="C:membrane"/>
    <property type="evidence" value="ECO:0007669"/>
    <property type="project" value="UniProtKB-SubCell"/>
</dbReference>
<gene>
    <name evidence="8" type="ORF">AKJ37_02840</name>
</gene>
<feature type="transmembrane region" description="Helical" evidence="6">
    <location>
        <begin position="326"/>
        <end position="344"/>
    </location>
</feature>
<protein>
    <recommendedName>
        <fullName evidence="7">Glycosyltransferase 2-like domain-containing protein</fullName>
    </recommendedName>
</protein>
<dbReference type="PANTHER" id="PTHR43630">
    <property type="entry name" value="POLY-BETA-1,6-N-ACETYL-D-GLUCOSAMINE SYNTHASE"/>
    <property type="match status" value="1"/>
</dbReference>
<evidence type="ECO:0000256" key="6">
    <source>
        <dbReference type="SAM" id="Phobius"/>
    </source>
</evidence>
<name>A0A133UTK5_9EURY</name>
<dbReference type="PANTHER" id="PTHR43630:SF1">
    <property type="entry name" value="POLY-BETA-1,6-N-ACETYL-D-GLUCOSAMINE SYNTHASE"/>
    <property type="match status" value="1"/>
</dbReference>
<keyword evidence="3" id="KW-0808">Transferase</keyword>
<evidence type="ECO:0000256" key="1">
    <source>
        <dbReference type="ARBA" id="ARBA00004370"/>
    </source>
</evidence>
<dbReference type="AlphaFoldDB" id="A0A133UTK5"/>
<dbReference type="FunFam" id="3.90.550.10:FF:000164">
    <property type="entry name" value="Beta-(1-3)-glucosyl transferase"/>
    <property type="match status" value="1"/>
</dbReference>
<dbReference type="SUPFAM" id="SSF53448">
    <property type="entry name" value="Nucleotide-diphospho-sugar transferases"/>
    <property type="match status" value="1"/>
</dbReference>
<dbReference type="CDD" id="cd06423">
    <property type="entry name" value="CESA_like"/>
    <property type="match status" value="1"/>
</dbReference>
<evidence type="ECO:0000256" key="5">
    <source>
        <dbReference type="ARBA" id="ARBA00023136"/>
    </source>
</evidence>
<organism evidence="8 9">
    <name type="scientific">candidate division MSBL1 archaeon SCGC-AAA259I09</name>
    <dbReference type="NCBI Taxonomy" id="1698267"/>
    <lineage>
        <taxon>Archaea</taxon>
        <taxon>Methanobacteriati</taxon>
        <taxon>Methanobacteriota</taxon>
        <taxon>candidate division MSBL1</taxon>
    </lineage>
</organism>
<comment type="subcellular location">
    <subcellularLocation>
        <location evidence="1">Membrane</location>
    </subcellularLocation>
</comment>
<proteinExistence type="predicted"/>
<evidence type="ECO:0000256" key="2">
    <source>
        <dbReference type="ARBA" id="ARBA00022676"/>
    </source>
</evidence>
<accession>A0A133UTK5</accession>
<keyword evidence="5 6" id="KW-0472">Membrane</keyword>
<evidence type="ECO:0000313" key="8">
    <source>
        <dbReference type="EMBL" id="KXA97489.1"/>
    </source>
</evidence>
<evidence type="ECO:0000259" key="7">
    <source>
        <dbReference type="Pfam" id="PF00535"/>
    </source>
</evidence>
<evidence type="ECO:0000256" key="4">
    <source>
        <dbReference type="ARBA" id="ARBA00022842"/>
    </source>
</evidence>
<feature type="transmembrane region" description="Helical" evidence="6">
    <location>
        <begin position="356"/>
        <end position="376"/>
    </location>
</feature>
<dbReference type="Pfam" id="PF00535">
    <property type="entry name" value="Glycos_transf_2"/>
    <property type="match status" value="1"/>
</dbReference>
<reference evidence="8 9" key="1">
    <citation type="journal article" date="2016" name="Sci. Rep.">
        <title>Metabolic traits of an uncultured archaeal lineage -MSBL1- from brine pools of the Red Sea.</title>
        <authorList>
            <person name="Mwirichia R."/>
            <person name="Alam I."/>
            <person name="Rashid M."/>
            <person name="Vinu M."/>
            <person name="Ba-Alawi W."/>
            <person name="Anthony Kamau A."/>
            <person name="Kamanda Ngugi D."/>
            <person name="Goker M."/>
            <person name="Klenk H.P."/>
            <person name="Bajic V."/>
            <person name="Stingl U."/>
        </authorList>
    </citation>
    <scope>NUCLEOTIDE SEQUENCE [LARGE SCALE GENOMIC DNA]</scope>
    <source>
        <strain evidence="8">SCGC-AAA259I09</strain>
    </source>
</reference>
<keyword evidence="6" id="KW-0812">Transmembrane</keyword>
<evidence type="ECO:0000313" key="9">
    <source>
        <dbReference type="Proteomes" id="UP000070463"/>
    </source>
</evidence>
<dbReference type="InterPro" id="IPR029044">
    <property type="entry name" value="Nucleotide-diphossugar_trans"/>
</dbReference>
<comment type="caution">
    <text evidence="8">The sequence shown here is derived from an EMBL/GenBank/DDBJ whole genome shotgun (WGS) entry which is preliminary data.</text>
</comment>
<dbReference type="EMBL" id="LHXR01000028">
    <property type="protein sequence ID" value="KXA97489.1"/>
    <property type="molecule type" value="Genomic_DNA"/>
</dbReference>
<dbReference type="GO" id="GO:0016757">
    <property type="term" value="F:glycosyltransferase activity"/>
    <property type="evidence" value="ECO:0007669"/>
    <property type="project" value="UniProtKB-KW"/>
</dbReference>
<keyword evidence="6" id="KW-1133">Transmembrane helix</keyword>